<dbReference type="GO" id="GO:0002189">
    <property type="term" value="C:ribose phosphate diphosphokinase complex"/>
    <property type="evidence" value="ECO:0007669"/>
    <property type="project" value="TreeGrafter"/>
</dbReference>
<dbReference type="SMART" id="SM01400">
    <property type="entry name" value="Pribosyltran_N"/>
    <property type="match status" value="1"/>
</dbReference>
<sequence>MNRVLLPLPAQRPLAEAIAPSVGARVGRFEWRRFPDGESLVTLDESLAGCEVAIVASLDDPDTKALALRFAADTAREFGARRVGLVAPYLAYMRQDARFRPGEAVSAPLFARFLAQGFDWLLTVDPHLHRYDTLSAIYPIPTRCVEAAPRLAGWIAREVPDAVLVGPDSESAQWVGRIAALAGLPWQVLQKTRRGDREVEISLPDLAGARGRTPVVVDDIVASGHTAIETVRRLRALGFDEVVCVAIHGVFAEQADVRLREAGATRIVTTDSIPHATSGITLAPLIAAELPAMFAPAAVEAVP</sequence>
<dbReference type="RefSeq" id="WP_146472219.1">
    <property type="nucleotide sequence ID" value="NZ_BNCF01000007.1"/>
</dbReference>
<dbReference type="Gene3D" id="3.40.50.2020">
    <property type="match status" value="2"/>
</dbReference>
<dbReference type="Pfam" id="PF00156">
    <property type="entry name" value="Pribosyltran"/>
    <property type="match status" value="1"/>
</dbReference>
<dbReference type="GO" id="GO:0000287">
    <property type="term" value="F:magnesium ion binding"/>
    <property type="evidence" value="ECO:0007669"/>
    <property type="project" value="InterPro"/>
</dbReference>
<dbReference type="GO" id="GO:0004749">
    <property type="term" value="F:ribose phosphate diphosphokinase activity"/>
    <property type="evidence" value="ECO:0007669"/>
    <property type="project" value="TreeGrafter"/>
</dbReference>
<feature type="domain" description="Ribose-phosphate pyrophosphokinase N-terminal" evidence="4">
    <location>
        <begin position="6"/>
        <end position="115"/>
    </location>
</feature>
<name>A0A919DCS7_9GAMM</name>
<dbReference type="Proteomes" id="UP000636453">
    <property type="component" value="Unassembled WGS sequence"/>
</dbReference>
<organism evidence="5 6">
    <name type="scientific">Vulcaniibacterium thermophilum</name>
    <dbReference type="NCBI Taxonomy" id="1169913"/>
    <lineage>
        <taxon>Bacteria</taxon>
        <taxon>Pseudomonadati</taxon>
        <taxon>Pseudomonadota</taxon>
        <taxon>Gammaproteobacteria</taxon>
        <taxon>Lysobacterales</taxon>
        <taxon>Lysobacteraceae</taxon>
        <taxon>Vulcaniibacterium</taxon>
    </lineage>
</organism>
<evidence type="ECO:0000256" key="1">
    <source>
        <dbReference type="ARBA" id="ARBA00022727"/>
    </source>
</evidence>
<dbReference type="CDD" id="cd06223">
    <property type="entry name" value="PRTases_typeI"/>
    <property type="match status" value="1"/>
</dbReference>
<protein>
    <submittedName>
        <fullName evidence="5">Phosphoribosylpyrophosphate synthetase</fullName>
    </submittedName>
</protein>
<evidence type="ECO:0000259" key="4">
    <source>
        <dbReference type="Pfam" id="PF13793"/>
    </source>
</evidence>
<dbReference type="InterPro" id="IPR029057">
    <property type="entry name" value="PRTase-like"/>
</dbReference>
<evidence type="ECO:0000313" key="6">
    <source>
        <dbReference type="Proteomes" id="UP000636453"/>
    </source>
</evidence>
<dbReference type="PANTHER" id="PTHR10210">
    <property type="entry name" value="RIBOSE-PHOSPHATE DIPHOSPHOKINASE FAMILY MEMBER"/>
    <property type="match status" value="1"/>
</dbReference>
<keyword evidence="6" id="KW-1185">Reference proteome</keyword>
<evidence type="ECO:0000313" key="5">
    <source>
        <dbReference type="EMBL" id="GHE34288.1"/>
    </source>
</evidence>
<comment type="similarity">
    <text evidence="2">Belongs to the ribose-phosphate pyrophosphokinase family.</text>
</comment>
<accession>A0A919DCS7</accession>
<dbReference type="NCBIfam" id="NF005537">
    <property type="entry name" value="PRK07199.1"/>
    <property type="match status" value="1"/>
</dbReference>
<dbReference type="SUPFAM" id="SSF53271">
    <property type="entry name" value="PRTase-like"/>
    <property type="match status" value="2"/>
</dbReference>
<reference evidence="5" key="1">
    <citation type="journal article" date="2014" name="Int. J. Syst. Evol. Microbiol.">
        <title>Complete genome sequence of Corynebacterium casei LMG S-19264T (=DSM 44701T), isolated from a smear-ripened cheese.</title>
        <authorList>
            <consortium name="US DOE Joint Genome Institute (JGI-PGF)"/>
            <person name="Walter F."/>
            <person name="Albersmeier A."/>
            <person name="Kalinowski J."/>
            <person name="Ruckert C."/>
        </authorList>
    </citation>
    <scope>NUCLEOTIDE SEQUENCE</scope>
    <source>
        <strain evidence="5">KCTC 32020</strain>
    </source>
</reference>
<reference evidence="5" key="2">
    <citation type="submission" date="2020-09" db="EMBL/GenBank/DDBJ databases">
        <authorList>
            <person name="Sun Q."/>
            <person name="Kim S."/>
        </authorList>
    </citation>
    <scope>NUCLEOTIDE SEQUENCE</scope>
    <source>
        <strain evidence="5">KCTC 32020</strain>
    </source>
</reference>
<evidence type="ECO:0000256" key="2">
    <source>
        <dbReference type="RuleBase" id="RU004324"/>
    </source>
</evidence>
<dbReference type="GO" id="GO:0006164">
    <property type="term" value="P:purine nucleotide biosynthetic process"/>
    <property type="evidence" value="ECO:0007669"/>
    <property type="project" value="TreeGrafter"/>
</dbReference>
<dbReference type="GO" id="GO:0005737">
    <property type="term" value="C:cytoplasm"/>
    <property type="evidence" value="ECO:0007669"/>
    <property type="project" value="TreeGrafter"/>
</dbReference>
<dbReference type="AlphaFoldDB" id="A0A919DCS7"/>
<gene>
    <name evidence="5" type="ORF">GCM10007167_15540</name>
</gene>
<dbReference type="PANTHER" id="PTHR10210:SF41">
    <property type="entry name" value="RIBOSE-PHOSPHATE PYROPHOSPHOKINASE 1, CHLOROPLASTIC"/>
    <property type="match status" value="1"/>
</dbReference>
<dbReference type="InterPro" id="IPR005946">
    <property type="entry name" value="Rib-P_diPkinase"/>
</dbReference>
<keyword evidence="1 2" id="KW-0545">Nucleotide biosynthesis</keyword>
<feature type="domain" description="Phosphoribosyltransferase" evidence="3">
    <location>
        <begin position="148"/>
        <end position="273"/>
    </location>
</feature>
<dbReference type="OrthoDB" id="324294at2"/>
<dbReference type="InterPro" id="IPR000836">
    <property type="entry name" value="PRTase_dom"/>
</dbReference>
<evidence type="ECO:0000259" key="3">
    <source>
        <dbReference type="Pfam" id="PF00156"/>
    </source>
</evidence>
<dbReference type="InterPro" id="IPR029099">
    <property type="entry name" value="Pribosyltran_N"/>
</dbReference>
<dbReference type="EMBL" id="BNCF01000007">
    <property type="protein sequence ID" value="GHE34288.1"/>
    <property type="molecule type" value="Genomic_DNA"/>
</dbReference>
<dbReference type="NCBIfam" id="TIGR01251">
    <property type="entry name" value="ribP_PPkin"/>
    <property type="match status" value="1"/>
</dbReference>
<comment type="caution">
    <text evidence="5">The sequence shown here is derived from an EMBL/GenBank/DDBJ whole genome shotgun (WGS) entry which is preliminary data.</text>
</comment>
<dbReference type="GO" id="GO:0006015">
    <property type="term" value="P:5-phosphoribose 1-diphosphate biosynthetic process"/>
    <property type="evidence" value="ECO:0007669"/>
    <property type="project" value="TreeGrafter"/>
</dbReference>
<dbReference type="Pfam" id="PF13793">
    <property type="entry name" value="Pribosyltran_N"/>
    <property type="match status" value="1"/>
</dbReference>
<proteinExistence type="inferred from homology"/>